<organism evidence="2 3">
    <name type="scientific">Spelaeicoccus albus</name>
    <dbReference type="NCBI Taxonomy" id="1280376"/>
    <lineage>
        <taxon>Bacteria</taxon>
        <taxon>Bacillati</taxon>
        <taxon>Actinomycetota</taxon>
        <taxon>Actinomycetes</taxon>
        <taxon>Micrococcales</taxon>
        <taxon>Brevibacteriaceae</taxon>
        <taxon>Spelaeicoccus</taxon>
    </lineage>
</organism>
<protein>
    <submittedName>
        <fullName evidence="2">Uncharacterized protein</fullName>
    </submittedName>
</protein>
<dbReference type="EMBL" id="JACBZP010000001">
    <property type="protein sequence ID" value="NYI66270.1"/>
    <property type="molecule type" value="Genomic_DNA"/>
</dbReference>
<feature type="transmembrane region" description="Helical" evidence="1">
    <location>
        <begin position="55"/>
        <end position="72"/>
    </location>
</feature>
<dbReference type="AlphaFoldDB" id="A0A7Z0A9Y8"/>
<name>A0A7Z0A9Y8_9MICO</name>
<evidence type="ECO:0000256" key="1">
    <source>
        <dbReference type="SAM" id="Phobius"/>
    </source>
</evidence>
<keyword evidence="1" id="KW-0812">Transmembrane</keyword>
<feature type="transmembrane region" description="Helical" evidence="1">
    <location>
        <begin position="12"/>
        <end position="35"/>
    </location>
</feature>
<dbReference type="RefSeq" id="WP_179425497.1">
    <property type="nucleotide sequence ID" value="NZ_JACBZP010000001.1"/>
</dbReference>
<evidence type="ECO:0000313" key="2">
    <source>
        <dbReference type="EMBL" id="NYI66270.1"/>
    </source>
</evidence>
<reference evidence="2 3" key="1">
    <citation type="submission" date="2020-07" db="EMBL/GenBank/DDBJ databases">
        <title>Sequencing the genomes of 1000 actinobacteria strains.</title>
        <authorList>
            <person name="Klenk H.-P."/>
        </authorList>
    </citation>
    <scope>NUCLEOTIDE SEQUENCE [LARGE SCALE GENOMIC DNA]</scope>
    <source>
        <strain evidence="2 3">DSM 26341</strain>
    </source>
</reference>
<comment type="caution">
    <text evidence="2">The sequence shown here is derived from an EMBL/GenBank/DDBJ whole genome shotgun (WGS) entry which is preliminary data.</text>
</comment>
<sequence length="82" mass="8700">MSNDLKLQRGAVGSRAVTAVGLIIGFVLFAASLYFMGSAFDPAISEMRAVIEWSSAMILMGLAFGVPIHIIAKIDGQSIKVE</sequence>
<dbReference type="Proteomes" id="UP000539111">
    <property type="component" value="Unassembled WGS sequence"/>
</dbReference>
<keyword evidence="1" id="KW-1133">Transmembrane helix</keyword>
<evidence type="ECO:0000313" key="3">
    <source>
        <dbReference type="Proteomes" id="UP000539111"/>
    </source>
</evidence>
<keyword evidence="1" id="KW-0472">Membrane</keyword>
<gene>
    <name evidence="2" type="ORF">BJY26_000576</name>
</gene>
<keyword evidence="3" id="KW-1185">Reference proteome</keyword>
<accession>A0A7Z0A9Y8</accession>
<proteinExistence type="predicted"/>